<feature type="region of interest" description="Disordered" evidence="1">
    <location>
        <begin position="1"/>
        <end position="31"/>
    </location>
</feature>
<feature type="compositionally biased region" description="Basic residues" evidence="1">
    <location>
        <begin position="1"/>
        <end position="10"/>
    </location>
</feature>
<evidence type="ECO:0000313" key="3">
    <source>
        <dbReference type="WBParaSite" id="sdigi.contig285.g7058.t1"/>
    </source>
</evidence>
<proteinExistence type="predicted"/>
<name>A0A915PNF3_9BILA</name>
<accession>A0A915PNF3</accession>
<feature type="compositionally biased region" description="Low complexity" evidence="1">
    <location>
        <begin position="284"/>
        <end position="295"/>
    </location>
</feature>
<feature type="compositionally biased region" description="Polar residues" evidence="1">
    <location>
        <begin position="112"/>
        <end position="126"/>
    </location>
</feature>
<evidence type="ECO:0000313" key="2">
    <source>
        <dbReference type="Proteomes" id="UP000887581"/>
    </source>
</evidence>
<feature type="compositionally biased region" description="Basic residues" evidence="1">
    <location>
        <begin position="18"/>
        <end position="27"/>
    </location>
</feature>
<sequence>MPAAARKKCPERKAFAARSRRRRRVRRMAQQSELLDSLVGEGDSRSGSMVGMPVCNRGTDKVENRVEEVDLITLSSCSCLYDSSAKILRKLLKHEQRETPPRLSPAIDGLSNDPTASTDNSDNSNLDTRKPSLLLPKNSDDSQGSLLDRKDEVQRLLSKTAEQEMPHLDNQCQNAACGKVPVFKLMALYSPDKAYLQNYYPAFVLQRCSTAVMIKYESATVTRQDNGTDPESAATSSVHSDDTPPRLTAAQVSSSFSSSLMDGEESRGEYCDDNASPPPLDKYASSASSPVVPGSRPRDPTVWTLRLRRRPLHGSLLSTASEAGPSVNKKNCSEADWANRLAEVLGDLHPSQLVLAKETIHSTVVKILAQEITSDISCLMNLIENQDRRAAAFERVLKDLKKFKADCTYDSAL</sequence>
<dbReference type="AlphaFoldDB" id="A0A915PNF3"/>
<protein>
    <submittedName>
        <fullName evidence="3">PABC domain-containing protein</fullName>
    </submittedName>
</protein>
<feature type="region of interest" description="Disordered" evidence="1">
    <location>
        <begin position="222"/>
        <end position="300"/>
    </location>
</feature>
<keyword evidence="2" id="KW-1185">Reference proteome</keyword>
<dbReference type="Proteomes" id="UP000887581">
    <property type="component" value="Unplaced"/>
</dbReference>
<feature type="region of interest" description="Disordered" evidence="1">
    <location>
        <begin position="96"/>
        <end position="149"/>
    </location>
</feature>
<dbReference type="WBParaSite" id="sdigi.contig285.g7058.t1">
    <property type="protein sequence ID" value="sdigi.contig285.g7058.t1"/>
    <property type="gene ID" value="sdigi.contig285.g7058"/>
</dbReference>
<reference evidence="3" key="1">
    <citation type="submission" date="2022-11" db="UniProtKB">
        <authorList>
            <consortium name="WormBaseParasite"/>
        </authorList>
    </citation>
    <scope>IDENTIFICATION</scope>
</reference>
<feature type="compositionally biased region" description="Polar residues" evidence="1">
    <location>
        <begin position="222"/>
        <end position="238"/>
    </location>
</feature>
<organism evidence="2 3">
    <name type="scientific">Setaria digitata</name>
    <dbReference type="NCBI Taxonomy" id="48799"/>
    <lineage>
        <taxon>Eukaryota</taxon>
        <taxon>Metazoa</taxon>
        <taxon>Ecdysozoa</taxon>
        <taxon>Nematoda</taxon>
        <taxon>Chromadorea</taxon>
        <taxon>Rhabditida</taxon>
        <taxon>Spirurina</taxon>
        <taxon>Spiruromorpha</taxon>
        <taxon>Filarioidea</taxon>
        <taxon>Setariidae</taxon>
        <taxon>Setaria</taxon>
    </lineage>
</organism>
<evidence type="ECO:0000256" key="1">
    <source>
        <dbReference type="SAM" id="MobiDB-lite"/>
    </source>
</evidence>